<reference evidence="3" key="1">
    <citation type="submission" date="2022-12" db="EMBL/GenBank/DDBJ databases">
        <authorList>
            <person name="Krivoruchko A.V."/>
            <person name="Elkin A."/>
        </authorList>
    </citation>
    <scope>NUCLEOTIDE SEQUENCE</scope>
    <source>
        <strain evidence="3">IEGM 1388</strain>
    </source>
</reference>
<dbReference type="RefSeq" id="WP_301572849.1">
    <property type="nucleotide sequence ID" value="NZ_JAPWIE010000005.1"/>
</dbReference>
<name>A0ABT4MYH0_GORRU</name>
<dbReference type="Gene3D" id="3.40.250.10">
    <property type="entry name" value="Rhodanese-like domain"/>
    <property type="match status" value="1"/>
</dbReference>
<accession>A0ABT4MYH0</accession>
<feature type="region of interest" description="Disordered" evidence="1">
    <location>
        <begin position="1"/>
        <end position="25"/>
    </location>
</feature>
<evidence type="ECO:0000313" key="4">
    <source>
        <dbReference type="Proteomes" id="UP001067235"/>
    </source>
</evidence>
<keyword evidence="4" id="KW-1185">Reference proteome</keyword>
<dbReference type="InterPro" id="IPR036873">
    <property type="entry name" value="Rhodanese-like_dom_sf"/>
</dbReference>
<dbReference type="PROSITE" id="PS50206">
    <property type="entry name" value="RHODANESE_3"/>
    <property type="match status" value="1"/>
</dbReference>
<dbReference type="InterPro" id="IPR001763">
    <property type="entry name" value="Rhodanese-like_dom"/>
</dbReference>
<dbReference type="Proteomes" id="UP001067235">
    <property type="component" value="Unassembled WGS sequence"/>
</dbReference>
<comment type="caution">
    <text evidence="3">The sequence shown here is derived from an EMBL/GenBank/DDBJ whole genome shotgun (WGS) entry which is preliminary data.</text>
</comment>
<feature type="compositionally biased region" description="Basic and acidic residues" evidence="1">
    <location>
        <begin position="12"/>
        <end position="21"/>
    </location>
</feature>
<dbReference type="EMBL" id="JAPWIE010000005">
    <property type="protein sequence ID" value="MCZ4552036.1"/>
    <property type="molecule type" value="Genomic_DNA"/>
</dbReference>
<evidence type="ECO:0000313" key="3">
    <source>
        <dbReference type="EMBL" id="MCZ4552036.1"/>
    </source>
</evidence>
<evidence type="ECO:0000259" key="2">
    <source>
        <dbReference type="PROSITE" id="PS50206"/>
    </source>
</evidence>
<sequence length="156" mass="16360">MSVLTAPLSDVHPSRDAEIRPGEPMTARVSAPLSISADQFGPALHSGATAVDIRSQSDRDRDGILLGALAIPADDVLARLVPGTAVSLSGAEFGRRWVLVGRDGHDAEMLTWRLQALGVTGARFVAGGQQMLSRSATTRGPLGAHTARDLETYAAH</sequence>
<proteinExistence type="predicted"/>
<organism evidence="3 4">
    <name type="scientific">Gordonia rubripertincta</name>
    <name type="common">Rhodococcus corallinus</name>
    <dbReference type="NCBI Taxonomy" id="36822"/>
    <lineage>
        <taxon>Bacteria</taxon>
        <taxon>Bacillati</taxon>
        <taxon>Actinomycetota</taxon>
        <taxon>Actinomycetes</taxon>
        <taxon>Mycobacteriales</taxon>
        <taxon>Gordoniaceae</taxon>
        <taxon>Gordonia</taxon>
    </lineage>
</organism>
<gene>
    <name evidence="3" type="ORF">O4213_18740</name>
</gene>
<protein>
    <recommendedName>
        <fullName evidence="2">Rhodanese domain-containing protein</fullName>
    </recommendedName>
</protein>
<dbReference type="SUPFAM" id="SSF52821">
    <property type="entry name" value="Rhodanese/Cell cycle control phosphatase"/>
    <property type="match status" value="1"/>
</dbReference>
<feature type="domain" description="Rhodanese" evidence="2">
    <location>
        <begin position="44"/>
        <end position="133"/>
    </location>
</feature>
<evidence type="ECO:0000256" key="1">
    <source>
        <dbReference type="SAM" id="MobiDB-lite"/>
    </source>
</evidence>